<keyword evidence="1 5" id="KW-0808">Transferase</keyword>
<gene>
    <name evidence="5" type="ORF">SAMN04487948_1064</name>
</gene>
<protein>
    <submittedName>
        <fullName evidence="5">Protein N-acetyltransferase, RimJ/RimL family</fullName>
    </submittedName>
</protein>
<comment type="similarity">
    <text evidence="3">Belongs to the acetyltransferase family. RimJ subfamily.</text>
</comment>
<name>A0A1H8T4K6_9EURY</name>
<dbReference type="PROSITE" id="PS51186">
    <property type="entry name" value="GNAT"/>
    <property type="match status" value="1"/>
</dbReference>
<evidence type="ECO:0000256" key="2">
    <source>
        <dbReference type="ARBA" id="ARBA00023315"/>
    </source>
</evidence>
<dbReference type="AlphaFoldDB" id="A0A1H8T4K6"/>
<dbReference type="Proteomes" id="UP000199126">
    <property type="component" value="Unassembled WGS sequence"/>
</dbReference>
<dbReference type="Gene3D" id="3.40.630.30">
    <property type="match status" value="1"/>
</dbReference>
<evidence type="ECO:0000313" key="5">
    <source>
        <dbReference type="EMBL" id="SEO85725.1"/>
    </source>
</evidence>
<proteinExistence type="inferred from homology"/>
<evidence type="ECO:0000256" key="3">
    <source>
        <dbReference type="ARBA" id="ARBA00038502"/>
    </source>
</evidence>
<sequence length="184" mass="21128">MPGATFLRGDRLTLRAIDRDDASFFERWHNDPRVRVPLGMDAPRNETQVEESFENWFESDESVNLLVCLADEDSGSDDPEPIGAVSAKQIQYTRPELSYWVAPDSQGQGYAAEALELLVGYVFETYAVNGLWAQAFEYNDASWELLESLGFSREGTMRGHRFVRGDYEDVVVYGLLREEWERRE</sequence>
<keyword evidence="2" id="KW-0012">Acyltransferase</keyword>
<dbReference type="Pfam" id="PF13302">
    <property type="entry name" value="Acetyltransf_3"/>
    <property type="match status" value="1"/>
</dbReference>
<evidence type="ECO:0000259" key="4">
    <source>
        <dbReference type="PROSITE" id="PS51186"/>
    </source>
</evidence>
<dbReference type="InterPro" id="IPR051531">
    <property type="entry name" value="N-acetyltransferase"/>
</dbReference>
<dbReference type="SUPFAM" id="SSF55729">
    <property type="entry name" value="Acyl-CoA N-acyltransferases (Nat)"/>
    <property type="match status" value="1"/>
</dbReference>
<evidence type="ECO:0000256" key="1">
    <source>
        <dbReference type="ARBA" id="ARBA00022679"/>
    </source>
</evidence>
<dbReference type="GO" id="GO:0016747">
    <property type="term" value="F:acyltransferase activity, transferring groups other than amino-acyl groups"/>
    <property type="evidence" value="ECO:0007669"/>
    <property type="project" value="InterPro"/>
</dbReference>
<accession>A0A1H8T4K6</accession>
<dbReference type="InterPro" id="IPR016181">
    <property type="entry name" value="Acyl_CoA_acyltransferase"/>
</dbReference>
<dbReference type="PANTHER" id="PTHR43792:SF8">
    <property type="entry name" value="[RIBOSOMAL PROTEIN US5]-ALANINE N-ACETYLTRANSFERASE"/>
    <property type="match status" value="1"/>
</dbReference>
<dbReference type="OrthoDB" id="120213at2157"/>
<dbReference type="EMBL" id="FODV01000006">
    <property type="protein sequence ID" value="SEO85725.1"/>
    <property type="molecule type" value="Genomic_DNA"/>
</dbReference>
<organism evidence="5 6">
    <name type="scientific">Halogranum amylolyticum</name>
    <dbReference type="NCBI Taxonomy" id="660520"/>
    <lineage>
        <taxon>Archaea</taxon>
        <taxon>Methanobacteriati</taxon>
        <taxon>Methanobacteriota</taxon>
        <taxon>Stenosarchaea group</taxon>
        <taxon>Halobacteria</taxon>
        <taxon>Halobacteriales</taxon>
        <taxon>Haloferacaceae</taxon>
    </lineage>
</organism>
<dbReference type="InterPro" id="IPR000182">
    <property type="entry name" value="GNAT_dom"/>
</dbReference>
<evidence type="ECO:0000313" key="6">
    <source>
        <dbReference type="Proteomes" id="UP000199126"/>
    </source>
</evidence>
<reference evidence="6" key="1">
    <citation type="submission" date="2016-10" db="EMBL/GenBank/DDBJ databases">
        <authorList>
            <person name="Varghese N."/>
            <person name="Submissions S."/>
        </authorList>
    </citation>
    <scope>NUCLEOTIDE SEQUENCE [LARGE SCALE GENOMIC DNA]</scope>
    <source>
        <strain evidence="6">CGMCC 1.10121</strain>
    </source>
</reference>
<dbReference type="RefSeq" id="WP_089824736.1">
    <property type="nucleotide sequence ID" value="NZ_FODV01000006.1"/>
</dbReference>
<feature type="domain" description="N-acetyltransferase" evidence="4">
    <location>
        <begin position="12"/>
        <end position="178"/>
    </location>
</feature>
<dbReference type="PANTHER" id="PTHR43792">
    <property type="entry name" value="GNAT FAMILY, PUTATIVE (AFU_ORTHOLOGUE AFUA_3G00765)-RELATED-RELATED"/>
    <property type="match status" value="1"/>
</dbReference>
<keyword evidence="6" id="KW-1185">Reference proteome</keyword>